<dbReference type="OrthoDB" id="9808666at2"/>
<organism evidence="1 2">
    <name type="scientific">Microcella pacifica</name>
    <dbReference type="NCBI Taxonomy" id="2591847"/>
    <lineage>
        <taxon>Bacteria</taxon>
        <taxon>Bacillati</taxon>
        <taxon>Actinomycetota</taxon>
        <taxon>Actinomycetes</taxon>
        <taxon>Micrococcales</taxon>
        <taxon>Microbacteriaceae</taxon>
        <taxon>Microcella</taxon>
    </lineage>
</organism>
<sequence length="100" mass="11266">MAYDFTAELWEWEGKAAWHFVTVPVDVSDEIAARMEGFTRGFGSVRVRVTVGGSHWATSVFPDSSREAYILPMKKAVREAENLRVGTATRVHLELVDLRP</sequence>
<accession>A0A9E5JP32</accession>
<name>A0A9E5JP32_9MICO</name>
<dbReference type="Gene3D" id="2.40.30.100">
    <property type="entry name" value="AF2212/PG0164-like"/>
    <property type="match status" value="1"/>
</dbReference>
<evidence type="ECO:0000313" key="2">
    <source>
        <dbReference type="Proteomes" id="UP000818266"/>
    </source>
</evidence>
<dbReference type="Proteomes" id="UP000818266">
    <property type="component" value="Unassembled WGS sequence"/>
</dbReference>
<proteinExistence type="predicted"/>
<dbReference type="Pfam" id="PF08922">
    <property type="entry name" value="DUF1905"/>
    <property type="match status" value="1"/>
</dbReference>
<protein>
    <submittedName>
        <fullName evidence="1">DUF1905 domain-containing protein</fullName>
    </submittedName>
</protein>
<evidence type="ECO:0000313" key="1">
    <source>
        <dbReference type="EMBL" id="NHF62496.1"/>
    </source>
</evidence>
<dbReference type="EMBL" id="VIKT02000005">
    <property type="protein sequence ID" value="NHF62496.1"/>
    <property type="molecule type" value="Genomic_DNA"/>
</dbReference>
<dbReference type="InterPro" id="IPR015018">
    <property type="entry name" value="DUF1905"/>
</dbReference>
<reference evidence="1 2" key="2">
    <citation type="submission" date="2020-03" db="EMBL/GenBank/DDBJ databases">
        <title>Chryseoglobus sp. isolated from a deep-sea seamount.</title>
        <authorList>
            <person name="Zhang D.-C."/>
        </authorList>
    </citation>
    <scope>NUCLEOTIDE SEQUENCE [LARGE SCALE GENOMIC DNA]</scope>
    <source>
        <strain evidence="1 2">KN1116</strain>
    </source>
</reference>
<reference evidence="1 2" key="1">
    <citation type="submission" date="2019-06" db="EMBL/GenBank/DDBJ databases">
        <authorList>
            <person name="De-Chao Zhang Q."/>
        </authorList>
    </citation>
    <scope>NUCLEOTIDE SEQUENCE [LARGE SCALE GENOMIC DNA]</scope>
    <source>
        <strain evidence="1 2">KN1116</strain>
    </source>
</reference>
<keyword evidence="2" id="KW-1185">Reference proteome</keyword>
<dbReference type="SUPFAM" id="SSF141694">
    <property type="entry name" value="AF2212/PG0164-like"/>
    <property type="match status" value="1"/>
</dbReference>
<comment type="caution">
    <text evidence="1">The sequence shown here is derived from an EMBL/GenBank/DDBJ whole genome shotgun (WGS) entry which is preliminary data.</text>
</comment>
<dbReference type="InterPro" id="IPR037079">
    <property type="entry name" value="AF2212/PG0164-like_sf"/>
</dbReference>
<gene>
    <name evidence="1" type="ORF">FK219_004450</name>
</gene>
<dbReference type="AlphaFoldDB" id="A0A9E5JP32"/>